<dbReference type="Proteomes" id="UP000064201">
    <property type="component" value="Chromosome"/>
</dbReference>
<dbReference type="Pfam" id="PF10116">
    <property type="entry name" value="Host_attach"/>
    <property type="match status" value="1"/>
</dbReference>
<feature type="compositionally biased region" description="Basic and acidic residues" evidence="1">
    <location>
        <begin position="29"/>
        <end position="51"/>
    </location>
</feature>
<name>A0A0G3FZZ1_9GAMM</name>
<keyword evidence="3" id="KW-1185">Reference proteome</keyword>
<accession>A0A0G3FZZ1</accession>
<dbReference type="PATRIC" id="fig|106634.4.peg.760"/>
<organism evidence="2 3">
    <name type="scientific">Thioalkalivibrio versutus</name>
    <dbReference type="NCBI Taxonomy" id="106634"/>
    <lineage>
        <taxon>Bacteria</taxon>
        <taxon>Pseudomonadati</taxon>
        <taxon>Pseudomonadota</taxon>
        <taxon>Gammaproteobacteria</taxon>
        <taxon>Chromatiales</taxon>
        <taxon>Ectothiorhodospiraceae</taxon>
        <taxon>Thioalkalivibrio</taxon>
    </lineage>
</organism>
<dbReference type="KEGG" id="tvr:TVD_03735"/>
<dbReference type="InterPro" id="IPR019291">
    <property type="entry name" value="Host_attachment_protein"/>
</dbReference>
<gene>
    <name evidence="2" type="ORF">TVD_03735</name>
</gene>
<evidence type="ECO:0000313" key="2">
    <source>
        <dbReference type="EMBL" id="AKJ94533.1"/>
    </source>
</evidence>
<sequence>MDTVWIVVADAARARIFTCEGRACQGMHESETLSHSESRAHNQDLVSDRPGRSWSSASGDARHAMQDSTDPAANERNRFARQVAERLKSAHNDGTFKKLVIVAAPSFLGALREMLDPTVAHSVTAEVAKNITKSTDATTLRKHLPDFLY</sequence>
<dbReference type="AlphaFoldDB" id="A0A0G3FZZ1"/>
<feature type="region of interest" description="Disordered" evidence="1">
    <location>
        <begin position="29"/>
        <end position="74"/>
    </location>
</feature>
<protein>
    <submittedName>
        <fullName evidence="2">Host attachment protein</fullName>
    </submittedName>
</protein>
<dbReference type="EMBL" id="CP011367">
    <property type="protein sequence ID" value="AKJ94533.1"/>
    <property type="molecule type" value="Genomic_DNA"/>
</dbReference>
<evidence type="ECO:0000313" key="3">
    <source>
        <dbReference type="Proteomes" id="UP000064201"/>
    </source>
</evidence>
<dbReference type="STRING" id="106634.TVD_03735"/>
<proteinExistence type="predicted"/>
<dbReference type="RefSeq" id="WP_018146209.1">
    <property type="nucleotide sequence ID" value="NZ_CP011367.1"/>
</dbReference>
<reference evidence="2 3" key="1">
    <citation type="submission" date="2015-04" db="EMBL/GenBank/DDBJ databases">
        <title>Complete Sequence for the Genome of the Thioalkalivibrio versutus D301.</title>
        <authorList>
            <person name="Mu T."/>
            <person name="Zhou J."/>
            <person name="Xu X."/>
        </authorList>
    </citation>
    <scope>NUCLEOTIDE SEQUENCE [LARGE SCALE GENOMIC DNA]</scope>
    <source>
        <strain evidence="2 3">D301</strain>
    </source>
</reference>
<dbReference type="OrthoDB" id="329419at2"/>
<evidence type="ECO:0000256" key="1">
    <source>
        <dbReference type="SAM" id="MobiDB-lite"/>
    </source>
</evidence>